<keyword evidence="3" id="KW-1185">Reference proteome</keyword>
<evidence type="ECO:0000256" key="1">
    <source>
        <dbReference type="SAM" id="MobiDB-lite"/>
    </source>
</evidence>
<organism evidence="2 3">
    <name type="scientific">Handroanthus impetiginosus</name>
    <dbReference type="NCBI Taxonomy" id="429701"/>
    <lineage>
        <taxon>Eukaryota</taxon>
        <taxon>Viridiplantae</taxon>
        <taxon>Streptophyta</taxon>
        <taxon>Embryophyta</taxon>
        <taxon>Tracheophyta</taxon>
        <taxon>Spermatophyta</taxon>
        <taxon>Magnoliopsida</taxon>
        <taxon>eudicotyledons</taxon>
        <taxon>Gunneridae</taxon>
        <taxon>Pentapetalae</taxon>
        <taxon>asterids</taxon>
        <taxon>lamiids</taxon>
        <taxon>Lamiales</taxon>
        <taxon>Bignoniaceae</taxon>
        <taxon>Crescentiina</taxon>
        <taxon>Tabebuia alliance</taxon>
        <taxon>Handroanthus</taxon>
    </lineage>
</organism>
<dbReference type="AlphaFoldDB" id="A0A2G9I5J0"/>
<reference evidence="3" key="1">
    <citation type="journal article" date="2018" name="Gigascience">
        <title>Genome assembly of the Pink Ipe (Handroanthus impetiginosus, Bignoniaceae), a highly valued, ecologically keystone Neotropical timber forest tree.</title>
        <authorList>
            <person name="Silva-Junior O.B."/>
            <person name="Grattapaglia D."/>
            <person name="Novaes E."/>
            <person name="Collevatti R.G."/>
        </authorList>
    </citation>
    <scope>NUCLEOTIDE SEQUENCE [LARGE SCALE GENOMIC DNA]</scope>
    <source>
        <strain evidence="3">cv. UFG-1</strain>
    </source>
</reference>
<sequence>MFTSKTNFDKIATNSSSRSPEEEVFQSQSTSFPVNFVIYKAALHHSFLSFHLAVHLSTVHKGFICLTQTEFHYCNIKFCLFTFLLTFLLTLQRENAGVPYNMLLHFRDGNLL</sequence>
<feature type="region of interest" description="Disordered" evidence="1">
    <location>
        <begin position="1"/>
        <end position="23"/>
    </location>
</feature>
<feature type="compositionally biased region" description="Polar residues" evidence="1">
    <location>
        <begin position="1"/>
        <end position="18"/>
    </location>
</feature>
<evidence type="ECO:0000313" key="2">
    <source>
        <dbReference type="EMBL" id="PIN25019.1"/>
    </source>
</evidence>
<name>A0A2G9I5J0_9LAMI</name>
<accession>A0A2G9I5J0</accession>
<proteinExistence type="predicted"/>
<evidence type="ECO:0000313" key="3">
    <source>
        <dbReference type="Proteomes" id="UP000231279"/>
    </source>
</evidence>
<comment type="caution">
    <text evidence="2">The sequence shown here is derived from an EMBL/GenBank/DDBJ whole genome shotgun (WGS) entry which is preliminary data.</text>
</comment>
<gene>
    <name evidence="2" type="ORF">CDL12_02240</name>
</gene>
<dbReference type="EMBL" id="NKXS01000322">
    <property type="protein sequence ID" value="PIN25019.1"/>
    <property type="molecule type" value="Genomic_DNA"/>
</dbReference>
<protein>
    <submittedName>
        <fullName evidence="2">Uncharacterized protein</fullName>
    </submittedName>
</protein>
<dbReference type="Proteomes" id="UP000231279">
    <property type="component" value="Unassembled WGS sequence"/>
</dbReference>